<organism evidence="1 2">
    <name type="scientific">Homarus americanus</name>
    <name type="common">American lobster</name>
    <dbReference type="NCBI Taxonomy" id="6706"/>
    <lineage>
        <taxon>Eukaryota</taxon>
        <taxon>Metazoa</taxon>
        <taxon>Ecdysozoa</taxon>
        <taxon>Arthropoda</taxon>
        <taxon>Crustacea</taxon>
        <taxon>Multicrustacea</taxon>
        <taxon>Malacostraca</taxon>
        <taxon>Eumalacostraca</taxon>
        <taxon>Eucarida</taxon>
        <taxon>Decapoda</taxon>
        <taxon>Pleocyemata</taxon>
        <taxon>Astacidea</taxon>
        <taxon>Nephropoidea</taxon>
        <taxon>Nephropidae</taxon>
        <taxon>Homarus</taxon>
    </lineage>
</organism>
<sequence length="220" mass="25630">MDKVEELREQVQEALNVFQQRQKKKKLYLQQIHKTILEILVKHVSEDIRLNIETYFEGRNERLHTVLKNIDESLNQASESYERSSKYRSLLINACNTNIEPEVKIDGDHILLQGKGLSDLENVSKETEQFVMQISEVQDKYCSLLTNIENSITQKISDILNDAEAQMNNIDQERSQVVMSLIKSSNDELEKAVQVLETMEMMKQQMEVFFQILRKPNAVP</sequence>
<dbReference type="Proteomes" id="UP000747542">
    <property type="component" value="Unassembled WGS sequence"/>
</dbReference>
<dbReference type="OrthoDB" id="6371936at2759"/>
<reference evidence="1" key="1">
    <citation type="journal article" date="2021" name="Sci. Adv.">
        <title>The American lobster genome reveals insights on longevity, neural, and immune adaptations.</title>
        <authorList>
            <person name="Polinski J.M."/>
            <person name="Zimin A.V."/>
            <person name="Clark K.F."/>
            <person name="Kohn A.B."/>
            <person name="Sadowski N."/>
            <person name="Timp W."/>
            <person name="Ptitsyn A."/>
            <person name="Khanna P."/>
            <person name="Romanova D.Y."/>
            <person name="Williams P."/>
            <person name="Greenwood S.J."/>
            <person name="Moroz L.L."/>
            <person name="Walt D.R."/>
            <person name="Bodnar A.G."/>
        </authorList>
    </citation>
    <scope>NUCLEOTIDE SEQUENCE</scope>
    <source>
        <strain evidence="1">GMGI-L3</strain>
    </source>
</reference>
<proteinExistence type="predicted"/>
<accession>A0A8J5N5Z4</accession>
<name>A0A8J5N5Z4_HOMAM</name>
<evidence type="ECO:0000313" key="2">
    <source>
        <dbReference type="Proteomes" id="UP000747542"/>
    </source>
</evidence>
<dbReference type="AlphaFoldDB" id="A0A8J5N5Z4"/>
<gene>
    <name evidence="1" type="ORF">Hamer_G020020</name>
</gene>
<keyword evidence="2" id="KW-1185">Reference proteome</keyword>
<comment type="caution">
    <text evidence="1">The sequence shown here is derived from an EMBL/GenBank/DDBJ whole genome shotgun (WGS) entry which is preliminary data.</text>
</comment>
<protein>
    <submittedName>
        <fullName evidence="1">Uncharacterized protein</fullName>
    </submittedName>
</protein>
<evidence type="ECO:0000313" key="1">
    <source>
        <dbReference type="EMBL" id="KAG7173872.1"/>
    </source>
</evidence>
<dbReference type="EMBL" id="JAHLQT010008712">
    <property type="protein sequence ID" value="KAG7173872.1"/>
    <property type="molecule type" value="Genomic_DNA"/>
</dbReference>